<comment type="caution">
    <text evidence="2">The sequence shown here is derived from an EMBL/GenBank/DDBJ whole genome shotgun (WGS) entry which is preliminary data.</text>
</comment>
<evidence type="ECO:0000313" key="2">
    <source>
        <dbReference type="EMBL" id="CAE7251186.1"/>
    </source>
</evidence>
<accession>A0A812M2S7</accession>
<gene>
    <name evidence="2" type="primary">Ppig</name>
    <name evidence="2" type="ORF">SNAT2548_LOCUS12419</name>
</gene>
<keyword evidence="3" id="KW-1185">Reference proteome</keyword>
<dbReference type="EMBL" id="CAJNDS010001191">
    <property type="protein sequence ID" value="CAE7251186.1"/>
    <property type="molecule type" value="Genomic_DNA"/>
</dbReference>
<evidence type="ECO:0000313" key="3">
    <source>
        <dbReference type="Proteomes" id="UP000604046"/>
    </source>
</evidence>
<keyword evidence="1" id="KW-1133">Transmembrane helix</keyword>
<proteinExistence type="predicted"/>
<keyword evidence="1" id="KW-0472">Membrane</keyword>
<feature type="transmembrane region" description="Helical" evidence="1">
    <location>
        <begin position="28"/>
        <end position="48"/>
    </location>
</feature>
<dbReference type="Proteomes" id="UP000604046">
    <property type="component" value="Unassembled WGS sequence"/>
</dbReference>
<keyword evidence="1" id="KW-0812">Transmembrane</keyword>
<evidence type="ECO:0000256" key="1">
    <source>
        <dbReference type="SAM" id="Phobius"/>
    </source>
</evidence>
<dbReference type="AlphaFoldDB" id="A0A812M2S7"/>
<sequence>MAASRSSQTYEGLNHASQAPELRRAPRWYLVGAGVVLLAVAGVAAKAYSSSGALFSASAARGGEIQDWEELPGMDKVIKKAQALTLKHPLRNLNDLFYDSQPEELPWIRTECVIDTVQAAAYLGQAVVFLYKAIDYNGLECPDNSPVGCAASVAGFITSITWIASYLSFAANACGQAVNSGALCAGDFTALMANFGEIATVGAAVKADCDFGKNAISIITNPDPVSPPWAQFVPGGAGPEAEKILAIKGHQEAKRNRDFDITQCVMDVTNSASYIVRVILQIRAAGSACPDPKACAVGIMNIISSFAWISQFTALAVSDCQVGADQKALCTADISDMVAAVTNGPAAGIASTSTAMAASRSAQTYEGLNHASQAPEPRKAPRWYLVGAGVVLLAVAGVAAKAYSSSGALFSASAARGGEIQDWEELPGMDKVIKKAQALTLKHPLRNLNDLFYDSQPEELPWIRTECVIDTVQAAAYLGQAVVFLYKAIDYNGLECPDNSPVGCAASVAGFITSITWIASYLSFAANACGQAVNSGALCAGDFTALMANFGEIATVGAAVKADCDFGKNAISIITNPDPVSPPWAQFVPGGAGPEAEKILAIKGHQEAKRNRDFDITQCVMDVTNSASYIVRVILQIRAAGSACPDPKACAVGIMNIISSFAWISQFTALAVSDCQVGADQKALCTADISDMVAAVTNGPAAGIASTSDCADL</sequence>
<protein>
    <submittedName>
        <fullName evidence="2">Ppig protein</fullName>
    </submittedName>
</protein>
<dbReference type="OrthoDB" id="467681at2759"/>
<organism evidence="2 3">
    <name type="scientific">Symbiodinium natans</name>
    <dbReference type="NCBI Taxonomy" id="878477"/>
    <lineage>
        <taxon>Eukaryota</taxon>
        <taxon>Sar</taxon>
        <taxon>Alveolata</taxon>
        <taxon>Dinophyceae</taxon>
        <taxon>Suessiales</taxon>
        <taxon>Symbiodiniaceae</taxon>
        <taxon>Symbiodinium</taxon>
    </lineage>
</organism>
<reference evidence="2" key="1">
    <citation type="submission" date="2021-02" db="EMBL/GenBank/DDBJ databases">
        <authorList>
            <person name="Dougan E. K."/>
            <person name="Rhodes N."/>
            <person name="Thang M."/>
            <person name="Chan C."/>
        </authorList>
    </citation>
    <scope>NUCLEOTIDE SEQUENCE</scope>
</reference>
<name>A0A812M2S7_9DINO</name>